<dbReference type="Pfam" id="PF03184">
    <property type="entry name" value="DDE_1"/>
    <property type="match status" value="1"/>
</dbReference>
<feature type="compositionally biased region" description="Basic residues" evidence="1">
    <location>
        <begin position="348"/>
        <end position="363"/>
    </location>
</feature>
<dbReference type="InterPro" id="IPR004875">
    <property type="entry name" value="DDE_SF_endonuclease_dom"/>
</dbReference>
<name>A0AA40HQ38_CNENI</name>
<gene>
    <name evidence="3" type="ORF">QTO34_004365</name>
</gene>
<feature type="compositionally biased region" description="Basic and acidic residues" evidence="1">
    <location>
        <begin position="331"/>
        <end position="347"/>
    </location>
</feature>
<protein>
    <recommendedName>
        <fullName evidence="2">DDE-1 domain-containing protein</fullName>
    </recommendedName>
</protein>
<evidence type="ECO:0000313" key="4">
    <source>
        <dbReference type="Proteomes" id="UP001177744"/>
    </source>
</evidence>
<dbReference type="EMBL" id="JAULJE010000014">
    <property type="protein sequence ID" value="KAK1334797.1"/>
    <property type="molecule type" value="Genomic_DNA"/>
</dbReference>
<feature type="non-terminal residue" evidence="3">
    <location>
        <position position="385"/>
    </location>
</feature>
<proteinExistence type="predicted"/>
<reference evidence="3" key="1">
    <citation type="submission" date="2023-06" db="EMBL/GenBank/DDBJ databases">
        <title>Reference genome for the Northern bat (Eptesicus nilssonii), a most northern bat species.</title>
        <authorList>
            <person name="Laine V.N."/>
            <person name="Pulliainen A.T."/>
            <person name="Lilley T.M."/>
        </authorList>
    </citation>
    <scope>NUCLEOTIDE SEQUENCE</scope>
    <source>
        <strain evidence="3">BLF_Eptnil</strain>
        <tissue evidence="3">Kidney</tissue>
    </source>
</reference>
<feature type="region of interest" description="Disordered" evidence="1">
    <location>
        <begin position="184"/>
        <end position="208"/>
    </location>
</feature>
<dbReference type="AlphaFoldDB" id="A0AA40HQ38"/>
<feature type="region of interest" description="Disordered" evidence="1">
    <location>
        <begin position="321"/>
        <end position="385"/>
    </location>
</feature>
<organism evidence="3 4">
    <name type="scientific">Cnephaeus nilssonii</name>
    <name type="common">Northern bat</name>
    <name type="synonym">Eptesicus nilssonii</name>
    <dbReference type="NCBI Taxonomy" id="3371016"/>
    <lineage>
        <taxon>Eukaryota</taxon>
        <taxon>Metazoa</taxon>
        <taxon>Chordata</taxon>
        <taxon>Craniata</taxon>
        <taxon>Vertebrata</taxon>
        <taxon>Euteleostomi</taxon>
        <taxon>Mammalia</taxon>
        <taxon>Eutheria</taxon>
        <taxon>Laurasiatheria</taxon>
        <taxon>Chiroptera</taxon>
        <taxon>Yangochiroptera</taxon>
        <taxon>Vespertilionidae</taxon>
        <taxon>Cnephaeus</taxon>
    </lineage>
</organism>
<evidence type="ECO:0000313" key="3">
    <source>
        <dbReference type="EMBL" id="KAK1334797.1"/>
    </source>
</evidence>
<sequence length="385" mass="42098">MRFKERSRLHNIKVQGEAASADVEAAASYSEGLAKMSSRTFIAREEKSVPGFEASNDRLTLLRGANAIKLKPMLITNLKVLGPLRMFNLLCYINRKTKPGEQHKKIPFKIVLLIDNVPGHPRALREMYNEMIAVFMPVNTASLCSPGNQALILTFKSYSLEYILQSCICQTVIPLKTLWKDSTSGEEAPADAVERAREPGLEVEPEGGTDLWQFHETPERMRSILEKPRKWMRMVAGTQQDLPLEFPSPLIPPAAQGLPEGPQVYPRQAGRLRLALLQWQQQSHMTGGDKLVPGAACTELAGAKGAVQNMAGIGEEALAAGGSVGTASPDGPRREDCSGLVEQEARQKPRRAATRAPPPRRVHGAVGSQPPLCTQPSCDGMRASH</sequence>
<evidence type="ECO:0000256" key="1">
    <source>
        <dbReference type="SAM" id="MobiDB-lite"/>
    </source>
</evidence>
<comment type="caution">
    <text evidence="3">The sequence shown here is derived from an EMBL/GenBank/DDBJ whole genome shotgun (WGS) entry which is preliminary data.</text>
</comment>
<dbReference type="GO" id="GO:0003676">
    <property type="term" value="F:nucleic acid binding"/>
    <property type="evidence" value="ECO:0007669"/>
    <property type="project" value="InterPro"/>
</dbReference>
<feature type="domain" description="DDE-1" evidence="2">
    <location>
        <begin position="104"/>
        <end position="170"/>
    </location>
</feature>
<keyword evidence="4" id="KW-1185">Reference proteome</keyword>
<evidence type="ECO:0000259" key="2">
    <source>
        <dbReference type="Pfam" id="PF03184"/>
    </source>
</evidence>
<dbReference type="Proteomes" id="UP001177744">
    <property type="component" value="Unassembled WGS sequence"/>
</dbReference>
<accession>A0AA40HQ38</accession>